<organism evidence="1 2">
    <name type="scientific">Mesonia profundi</name>
    <dbReference type="NCBI Taxonomy" id="3070998"/>
    <lineage>
        <taxon>Bacteria</taxon>
        <taxon>Pseudomonadati</taxon>
        <taxon>Bacteroidota</taxon>
        <taxon>Flavobacteriia</taxon>
        <taxon>Flavobacteriales</taxon>
        <taxon>Flavobacteriaceae</taxon>
        <taxon>Mesonia</taxon>
    </lineage>
</organism>
<evidence type="ECO:0000313" key="1">
    <source>
        <dbReference type="EMBL" id="MDQ7918043.1"/>
    </source>
</evidence>
<keyword evidence="2" id="KW-1185">Reference proteome</keyword>
<comment type="caution">
    <text evidence="1">The sequence shown here is derived from an EMBL/GenBank/DDBJ whole genome shotgun (WGS) entry which is preliminary data.</text>
</comment>
<sequence length="1609" mass="171092">MKKKLLLLGVIFSYLSSFGQIGIIENFENGIPAEWTSSFLASATQACSGQSVRDNLYSSTNASGNLTSPNILGQSNATDLTLSFDYKIVNWSVPTNATPAGWGSFLVEYSTDGGTTWVNVDTIDDSNHVVSAECATKTYTVAAADLPEGTDFQLKLDITWASGDYYVYYDNIIATQETDEAPSCDALLSNPVDGATDVVVETNINWSQASGLPSGYFLSIGTTSGSTDILDNEDVGFTLSYDLATNLLFDQEYFVTIVPYNDNGDATGCEEQSFTTESAPPQGTVCEDAIPVTEPLPYVTTDSTSNYEDDYSGSPGTDCGSASGYLNGDDVVYEYTPTEDTSVDIILSDLSGNYVGMFIYSSCEDIGTACQDGIANGFSSDDMEIQDYVVTGGETYYILISTWAAPQTVDYTLSILENTCINPTVSFEVVGNCIDGPEFFVEVDITDIGDAEDLNISDGTTTETIDAPDLLSFGPYANGTDVNITVNNNQDVSCFIDSPTLTQEYCTETYLDCAVDGPFNVVYCYDSGEVYEITYISTDGTTPLNLNVNSGNVENNYDEFIVLDSDGTTELYNGYGNTGDLAGLSFQSTGAEITVKITPDGSGSCQSNSTYDSLDYTVACATCVNPQVNFEVVADCAVDPQFLIDVEITDLGSATDLILSDGDTANDQTIAATGTYTFGPYVNGDLINISVLNADDINCEINSGDLTQEYCTALTVECAAGPQNASFCYGNDETNEIVFTSDDGTVLNLTINAGQMSTFGDDFIILDSDGTTQLYNGTGNGGDLSGLTFQSTGDNITVRLISNGFTSCESNDYTPIDITVACATCVNPQATYFKDCDPANQEYSIDVEITDLGSAGSVEITDDQGSAPQTLTTVGIVSFGPYAYDTDVVITTENLDDPNCVINSEIINSDACPPIPCIEAEPFCSDEGLLFPNVDNSTGTTAPPGIDYGCLFSQPNPVWYFLQIQDPGDLSIEMVQNTSFDDNGNPNGTGLDVDFIAWGPFNDVDSACNGLTVQNQVPDSAAGDGCSYSAAPEETFGIENAQEGEVYVLLITNYSGQPGFITLNQTGGDGSTDCSIIDENTTYACGDDPVTLTSQYPTALAYVWYMQDANGDFNVIDGEDTMDLTVAEEGIYRLDTFNNAGELQQEIFTVIYSEGPDLSNVDDTVSFCGSTSTTLDATIANPGAFDGVTYQWSDENGPLTGETQATLTVTQAGFYTIDVSGVVLDDDGNATSQTCDSSITIEVTTADFTVDAGADQSACDAEEVSLIAAVAGADTANATYDWVNSSGDSVGSTETITVTQADVYTVTITIDGCVASDDVEVIFNNTPSIDLGGDISTCDVGGVTIDATPAMGVGGVTFEWTYNGTSIPETGAIVNAVDYGFGTYTVEAYSDAACAASHSITISEADYTVNLSADQELVATVLNYCEGEESVPSYSITFTANIDGIDASLLSYAWYKNGSLISDAADEPTYTANYTEDVAAMDTYSVEVSLDSCVVNSEALGVDLTIAPYEGGCVISEGLSPGNLDGMNDCLDLSFLSDRTGIKNIQIFSRYGRVVYEKSNYVNDWCGQDKDGDVLQTATYFYVIEFTSPDPVYGKVKKGWIYLNRESNN</sequence>
<dbReference type="RefSeq" id="WP_308864970.1">
    <property type="nucleotide sequence ID" value="NZ_JAVHUL010000029.1"/>
</dbReference>
<dbReference type="Proteomes" id="UP001230915">
    <property type="component" value="Unassembled WGS sequence"/>
</dbReference>
<gene>
    <name evidence="1" type="ORF">RBU60_10680</name>
</gene>
<name>A0ABU1A501_9FLAO</name>
<protein>
    <submittedName>
        <fullName evidence="1">Gliding motility-associated C-terminal domain-containing protein</fullName>
    </submittedName>
</protein>
<evidence type="ECO:0000313" key="2">
    <source>
        <dbReference type="Proteomes" id="UP001230915"/>
    </source>
</evidence>
<proteinExistence type="predicted"/>
<reference evidence="1 2" key="1">
    <citation type="submission" date="2023-08" db="EMBL/GenBank/DDBJ databases">
        <title>Mesonia sp. MT50, isolated from deep-sea sediment of the Mariana Trench.</title>
        <authorList>
            <person name="Fu H."/>
        </authorList>
    </citation>
    <scope>NUCLEOTIDE SEQUENCE [LARGE SCALE GENOMIC DNA]</scope>
    <source>
        <strain evidence="1 2">MT50</strain>
    </source>
</reference>
<dbReference type="Pfam" id="PF13585">
    <property type="entry name" value="CHU_C"/>
    <property type="match status" value="1"/>
</dbReference>
<accession>A0ABU1A501</accession>
<dbReference type="EMBL" id="JAVHUL010000029">
    <property type="protein sequence ID" value="MDQ7918043.1"/>
    <property type="molecule type" value="Genomic_DNA"/>
</dbReference>
<dbReference type="Gene3D" id="2.60.120.260">
    <property type="entry name" value="Galactose-binding domain-like"/>
    <property type="match status" value="1"/>
</dbReference>